<protein>
    <submittedName>
        <fullName evidence="1">Uncharacterized protein</fullName>
    </submittedName>
</protein>
<dbReference type="AlphaFoldDB" id="A0AAN9IJY0"/>
<keyword evidence="2" id="KW-1185">Reference proteome</keyword>
<sequence>MINHISSIYKAGKVLDKGFALKLGSGEVSFFFDAWFSNEPLCNQVPWVQIHDTALRVKDVLRDGSWHLHEIMTLLPNPIKLAVEGFNVLLDDSIPDCISWLGNMDVCVGPGIQRGYLLFLLVLHFSSVQPNLSSLLFSSGFVSLRIFSSLASSIRIFHFLIFRSPFCHCRK</sequence>
<organism evidence="1 2">
    <name type="scientific">Crotalaria pallida</name>
    <name type="common">Smooth rattlebox</name>
    <name type="synonym">Crotalaria striata</name>
    <dbReference type="NCBI Taxonomy" id="3830"/>
    <lineage>
        <taxon>Eukaryota</taxon>
        <taxon>Viridiplantae</taxon>
        <taxon>Streptophyta</taxon>
        <taxon>Embryophyta</taxon>
        <taxon>Tracheophyta</taxon>
        <taxon>Spermatophyta</taxon>
        <taxon>Magnoliopsida</taxon>
        <taxon>eudicotyledons</taxon>
        <taxon>Gunneridae</taxon>
        <taxon>Pentapetalae</taxon>
        <taxon>rosids</taxon>
        <taxon>fabids</taxon>
        <taxon>Fabales</taxon>
        <taxon>Fabaceae</taxon>
        <taxon>Papilionoideae</taxon>
        <taxon>50 kb inversion clade</taxon>
        <taxon>genistoids sensu lato</taxon>
        <taxon>core genistoids</taxon>
        <taxon>Crotalarieae</taxon>
        <taxon>Crotalaria</taxon>
    </lineage>
</organism>
<evidence type="ECO:0000313" key="2">
    <source>
        <dbReference type="Proteomes" id="UP001372338"/>
    </source>
</evidence>
<gene>
    <name evidence="1" type="ORF">RIF29_16573</name>
</gene>
<comment type="caution">
    <text evidence="1">The sequence shown here is derived from an EMBL/GenBank/DDBJ whole genome shotgun (WGS) entry which is preliminary data.</text>
</comment>
<accession>A0AAN9IJY0</accession>
<reference evidence="1 2" key="1">
    <citation type="submission" date="2024-01" db="EMBL/GenBank/DDBJ databases">
        <title>The genomes of 5 underutilized Papilionoideae crops provide insights into root nodulation and disease resistanc.</title>
        <authorList>
            <person name="Yuan L."/>
        </authorList>
    </citation>
    <scope>NUCLEOTIDE SEQUENCE [LARGE SCALE GENOMIC DNA]</scope>
    <source>
        <strain evidence="1">ZHUSHIDOU_FW_LH</strain>
        <tissue evidence="1">Leaf</tissue>
    </source>
</reference>
<name>A0AAN9IJY0_CROPI</name>
<dbReference type="Proteomes" id="UP001372338">
    <property type="component" value="Unassembled WGS sequence"/>
</dbReference>
<evidence type="ECO:0000313" key="1">
    <source>
        <dbReference type="EMBL" id="KAK7275456.1"/>
    </source>
</evidence>
<proteinExistence type="predicted"/>
<dbReference type="EMBL" id="JAYWIO010000003">
    <property type="protein sequence ID" value="KAK7275456.1"/>
    <property type="molecule type" value="Genomic_DNA"/>
</dbReference>